<dbReference type="InterPro" id="IPR001374">
    <property type="entry name" value="R3H_dom"/>
</dbReference>
<keyword evidence="3 6" id="KW-0133">Cell shape</keyword>
<dbReference type="SUPFAM" id="SSF82708">
    <property type="entry name" value="R3H domain"/>
    <property type="match status" value="1"/>
</dbReference>
<dbReference type="PANTHER" id="PTHR35800">
    <property type="entry name" value="PROTEIN JAG"/>
    <property type="match status" value="1"/>
</dbReference>
<comment type="similarity">
    <text evidence="6">Belongs to the KhpB RNA-binding protein family.</text>
</comment>
<dbReference type="InterPro" id="IPR032782">
    <property type="entry name" value="KhpB_N"/>
</dbReference>
<keyword evidence="5 6" id="KW-0961">Cell wall biogenesis/degradation</keyword>
<comment type="subcellular location">
    <subcellularLocation>
        <location evidence="6">Cytoplasm</location>
    </subcellularLocation>
</comment>
<dbReference type="Gene3D" id="3.30.300.20">
    <property type="match status" value="1"/>
</dbReference>
<evidence type="ECO:0000256" key="5">
    <source>
        <dbReference type="ARBA" id="ARBA00023316"/>
    </source>
</evidence>
<dbReference type="GO" id="GO:0005737">
    <property type="term" value="C:cytoplasm"/>
    <property type="evidence" value="ECO:0007669"/>
    <property type="project" value="UniProtKB-SubCell"/>
</dbReference>
<dbReference type="SMART" id="SM00393">
    <property type="entry name" value="R3H"/>
    <property type="match status" value="1"/>
</dbReference>
<dbReference type="InterPro" id="IPR038008">
    <property type="entry name" value="Jag_KH"/>
</dbReference>
<keyword evidence="10" id="KW-1185">Reference proteome</keyword>
<feature type="compositionally biased region" description="Basic and acidic residues" evidence="7">
    <location>
        <begin position="133"/>
        <end position="145"/>
    </location>
</feature>
<dbReference type="InterPro" id="IPR034079">
    <property type="entry name" value="R3H_KhpB"/>
</dbReference>
<keyword evidence="1 6" id="KW-0963">Cytoplasm</keyword>
<dbReference type="InterPro" id="IPR015946">
    <property type="entry name" value="KH_dom-like_a/b"/>
</dbReference>
<dbReference type="InterPro" id="IPR039247">
    <property type="entry name" value="KhpB"/>
</dbReference>
<keyword evidence="4 6" id="KW-0143">Chaperone</keyword>
<name>A0AAU9EI54_9BACT</name>
<dbReference type="SMART" id="SM01245">
    <property type="entry name" value="Jag_N"/>
    <property type="match status" value="1"/>
</dbReference>
<evidence type="ECO:0000256" key="4">
    <source>
        <dbReference type="ARBA" id="ARBA00023186"/>
    </source>
</evidence>
<feature type="region of interest" description="Jag_N domain" evidence="6">
    <location>
        <begin position="5"/>
        <end position="55"/>
    </location>
</feature>
<dbReference type="CDD" id="cd02644">
    <property type="entry name" value="R3H_jag"/>
    <property type="match status" value="1"/>
</dbReference>
<dbReference type="EMBL" id="AP028679">
    <property type="protein sequence ID" value="BEQ12969.1"/>
    <property type="molecule type" value="Genomic_DNA"/>
</dbReference>
<dbReference type="Pfam" id="PF13083">
    <property type="entry name" value="KH_KhpA-B"/>
    <property type="match status" value="1"/>
</dbReference>
<dbReference type="GO" id="GO:0003723">
    <property type="term" value="F:RNA binding"/>
    <property type="evidence" value="ECO:0007669"/>
    <property type="project" value="UniProtKB-UniRule"/>
</dbReference>
<dbReference type="RefSeq" id="WP_338604064.1">
    <property type="nucleotide sequence ID" value="NZ_AP028679.1"/>
</dbReference>
<feature type="domain" description="R3H" evidence="8">
    <location>
        <begin position="262"/>
        <end position="327"/>
    </location>
</feature>
<dbReference type="KEGG" id="dmp:FAK_00350"/>
<dbReference type="Pfam" id="PF14804">
    <property type="entry name" value="Jag_N"/>
    <property type="match status" value="1"/>
</dbReference>
<keyword evidence="2 6" id="KW-0694">RNA-binding</keyword>
<dbReference type="CDD" id="cd02414">
    <property type="entry name" value="KH-II_Jag"/>
    <property type="match status" value="1"/>
</dbReference>
<feature type="region of interest" description="Disordered" evidence="7">
    <location>
        <begin position="275"/>
        <end position="297"/>
    </location>
</feature>
<accession>A0AAU9EI54</accession>
<sequence length="327" mass="34585">MEHVEFTGKTTEDALRAAEEHFGVSLDQLEVEVISAGSGGFFGILGAKKAVIKARPQGKSAADEVAQMMADFTESATPTALKPKPKAHPKPRPAPQPASRPAAAPQPKAQPAPAAPAPKAPAPPRNEAPVRAARPEPPARPEPRAQAEPPAKPEPPAQSAPPPAAPAPQPDAAEAGPDQSEMMATARQVLERLTQALDPKATVEVAMAEHGPGLSINGADSGVVIGRRGQTLDALQYLTTRIVSHKYGKAVHIAVDAGGYRQRRRASLEDTARRMADKARSSRKAQSMGPLNPQERRLVHLVLRSQRGISTVSRGKGEMKKVVITPR</sequence>
<dbReference type="NCBIfam" id="NF041568">
    <property type="entry name" value="Jag_EloR"/>
    <property type="match status" value="1"/>
</dbReference>
<evidence type="ECO:0000256" key="7">
    <source>
        <dbReference type="SAM" id="MobiDB-lite"/>
    </source>
</evidence>
<proteinExistence type="inferred from homology"/>
<evidence type="ECO:0000256" key="3">
    <source>
        <dbReference type="ARBA" id="ARBA00022960"/>
    </source>
</evidence>
<dbReference type="InterPro" id="IPR036867">
    <property type="entry name" value="R3H_dom_sf"/>
</dbReference>
<dbReference type="Gene3D" id="3.30.1370.50">
    <property type="entry name" value="R3H-like domain"/>
    <property type="match status" value="1"/>
</dbReference>
<evidence type="ECO:0000256" key="2">
    <source>
        <dbReference type="ARBA" id="ARBA00022884"/>
    </source>
</evidence>
<dbReference type="HAMAP" id="MF_00867">
    <property type="entry name" value="KhpB"/>
    <property type="match status" value="1"/>
</dbReference>
<dbReference type="InterPro" id="IPR038247">
    <property type="entry name" value="Jag_N_dom_sf"/>
</dbReference>
<gene>
    <name evidence="6" type="primary">khpB</name>
    <name evidence="6" type="synonym">eloR</name>
    <name evidence="9" type="ORF">FAK_00350</name>
</gene>
<dbReference type="GO" id="GO:0071555">
    <property type="term" value="P:cell wall organization"/>
    <property type="evidence" value="ECO:0007669"/>
    <property type="project" value="UniProtKB-KW"/>
</dbReference>
<dbReference type="Proteomes" id="UP001366166">
    <property type="component" value="Chromosome"/>
</dbReference>
<evidence type="ECO:0000313" key="9">
    <source>
        <dbReference type="EMBL" id="BEQ12969.1"/>
    </source>
</evidence>
<evidence type="ECO:0000256" key="1">
    <source>
        <dbReference type="ARBA" id="ARBA00022490"/>
    </source>
</evidence>
<dbReference type="AlphaFoldDB" id="A0AAU9EI54"/>
<organism evidence="9 10">
    <name type="scientific">Desulfoferula mesophila</name>
    <dbReference type="NCBI Taxonomy" id="3058419"/>
    <lineage>
        <taxon>Bacteria</taxon>
        <taxon>Pseudomonadati</taxon>
        <taxon>Thermodesulfobacteriota</taxon>
        <taxon>Desulfarculia</taxon>
        <taxon>Desulfarculales</taxon>
        <taxon>Desulfarculaceae</taxon>
        <taxon>Desulfoferula</taxon>
    </lineage>
</organism>
<evidence type="ECO:0000313" key="10">
    <source>
        <dbReference type="Proteomes" id="UP001366166"/>
    </source>
</evidence>
<dbReference type="GO" id="GO:0008360">
    <property type="term" value="P:regulation of cell shape"/>
    <property type="evidence" value="ECO:0007669"/>
    <property type="project" value="UniProtKB-KW"/>
</dbReference>
<feature type="compositionally biased region" description="Pro residues" evidence="7">
    <location>
        <begin position="150"/>
        <end position="169"/>
    </location>
</feature>
<dbReference type="PROSITE" id="PS51061">
    <property type="entry name" value="R3H"/>
    <property type="match status" value="1"/>
</dbReference>
<feature type="region of interest" description="Disordered" evidence="7">
    <location>
        <begin position="69"/>
        <end position="180"/>
    </location>
</feature>
<dbReference type="PANTHER" id="PTHR35800:SF1">
    <property type="entry name" value="RNA-BINDING PROTEIN KHPB"/>
    <property type="match status" value="1"/>
</dbReference>
<dbReference type="Pfam" id="PF01424">
    <property type="entry name" value="R3H"/>
    <property type="match status" value="1"/>
</dbReference>
<comment type="function">
    <text evidence="6">A probable RNA chaperone. Forms a complex with KhpA which binds to cellular RNA and controls its expression. Plays a role in peptidoglycan (PG) homeostasis and cell length regulation.</text>
</comment>
<comment type="domain">
    <text evidence="6">Has an N-terminal Jag-N domain and 2 RNA-binding domains (KH and R3H).</text>
</comment>
<evidence type="ECO:0000256" key="6">
    <source>
        <dbReference type="HAMAP-Rule" id="MF_00867"/>
    </source>
</evidence>
<feature type="compositionally biased region" description="Pro residues" evidence="7">
    <location>
        <begin position="108"/>
        <end position="126"/>
    </location>
</feature>
<reference evidence="10" key="1">
    <citation type="journal article" date="2023" name="Arch. Microbiol.">
        <title>Desulfoferula mesophilus gen. nov. sp. nov., a mesophilic sulfate-reducing bacterium isolated from a brackish lake sediment.</title>
        <authorList>
            <person name="Watanabe T."/>
            <person name="Yabe T."/>
            <person name="Tsuji J.M."/>
            <person name="Fukui M."/>
        </authorList>
    </citation>
    <scope>NUCLEOTIDE SEQUENCE [LARGE SCALE GENOMIC DNA]</scope>
    <source>
        <strain evidence="10">12FAK</strain>
    </source>
</reference>
<evidence type="ECO:0000259" key="8">
    <source>
        <dbReference type="PROSITE" id="PS51061"/>
    </source>
</evidence>
<dbReference type="GO" id="GO:0009252">
    <property type="term" value="P:peptidoglycan biosynthetic process"/>
    <property type="evidence" value="ECO:0007669"/>
    <property type="project" value="UniProtKB-UniRule"/>
</dbReference>
<dbReference type="Gene3D" id="3.30.30.80">
    <property type="entry name" value="probable RNA-binding protein from clostridium symbiosum atcc 14940"/>
    <property type="match status" value="1"/>
</dbReference>
<protein>
    <recommendedName>
        <fullName evidence="6">RNA-binding protein KhpB</fullName>
    </recommendedName>
    <alternativeName>
        <fullName evidence="6">RNA-binding protein EloR</fullName>
    </alternativeName>
</protein>
<comment type="subunit">
    <text evidence="6">Forms a complex with KhpA.</text>
</comment>